<name>A0A917D371_9BACL</name>
<accession>A0A917D371</accession>
<dbReference type="Gene3D" id="3.40.50.360">
    <property type="match status" value="1"/>
</dbReference>
<evidence type="ECO:0000256" key="3">
    <source>
        <dbReference type="ARBA" id="ARBA00023002"/>
    </source>
</evidence>
<evidence type="ECO:0000256" key="1">
    <source>
        <dbReference type="ARBA" id="ARBA00022630"/>
    </source>
</evidence>
<evidence type="ECO:0000313" key="6">
    <source>
        <dbReference type="Proteomes" id="UP000644756"/>
    </source>
</evidence>
<keyword evidence="2" id="KW-0288">FMN</keyword>
<reference evidence="5" key="1">
    <citation type="journal article" date="2014" name="Int. J. Syst. Evol. Microbiol.">
        <title>Complete genome sequence of Corynebacterium casei LMG S-19264T (=DSM 44701T), isolated from a smear-ripened cheese.</title>
        <authorList>
            <consortium name="US DOE Joint Genome Institute (JGI-PGF)"/>
            <person name="Walter F."/>
            <person name="Albersmeier A."/>
            <person name="Kalinowski J."/>
            <person name="Ruckert C."/>
        </authorList>
    </citation>
    <scope>NUCLEOTIDE SEQUENCE</scope>
    <source>
        <strain evidence="5">CGMCC 1.12987</strain>
    </source>
</reference>
<reference evidence="5" key="2">
    <citation type="submission" date="2020-09" db="EMBL/GenBank/DDBJ databases">
        <authorList>
            <person name="Sun Q."/>
            <person name="Zhou Y."/>
        </authorList>
    </citation>
    <scope>NUCLEOTIDE SEQUENCE</scope>
    <source>
        <strain evidence="5">CGMCC 1.12987</strain>
    </source>
</reference>
<proteinExistence type="predicted"/>
<dbReference type="PANTHER" id="PTHR43408">
    <property type="entry name" value="FMN REDUCTASE (NADPH)"/>
    <property type="match status" value="1"/>
</dbReference>
<dbReference type="PANTHER" id="PTHR43408:SF2">
    <property type="entry name" value="FMN REDUCTASE (NADPH)"/>
    <property type="match status" value="1"/>
</dbReference>
<dbReference type="InterPro" id="IPR005025">
    <property type="entry name" value="FMN_Rdtase-like_dom"/>
</dbReference>
<evidence type="ECO:0000313" key="5">
    <source>
        <dbReference type="EMBL" id="GGG08729.1"/>
    </source>
</evidence>
<sequence length="178" mass="19517">MKLLGISGTLVGAKTLSVVKRVVEQAALLEPGLDTDLLDLKDYKIEFCDGREPAGYNEDTRTVIETILSADCYIIGTPIFQASLSGALKNVFDLLPVTAFRGKVIGFVGTGGTYQHFLVIENQLKPIAGYFRAYTAPDYVYAHREHFNEHNEVVDVGVLERIESLAAQVVKMSKALHG</sequence>
<organism evidence="5 6">
    <name type="scientific">Paenibacillus abyssi</name>
    <dbReference type="NCBI Taxonomy" id="1340531"/>
    <lineage>
        <taxon>Bacteria</taxon>
        <taxon>Bacillati</taxon>
        <taxon>Bacillota</taxon>
        <taxon>Bacilli</taxon>
        <taxon>Bacillales</taxon>
        <taxon>Paenibacillaceae</taxon>
        <taxon>Paenibacillus</taxon>
    </lineage>
</organism>
<keyword evidence="6" id="KW-1185">Reference proteome</keyword>
<dbReference type="Pfam" id="PF03358">
    <property type="entry name" value="FMN_red"/>
    <property type="match status" value="1"/>
</dbReference>
<evidence type="ECO:0000259" key="4">
    <source>
        <dbReference type="Pfam" id="PF03358"/>
    </source>
</evidence>
<dbReference type="GO" id="GO:0016491">
    <property type="term" value="F:oxidoreductase activity"/>
    <property type="evidence" value="ECO:0007669"/>
    <property type="project" value="UniProtKB-KW"/>
</dbReference>
<dbReference type="Proteomes" id="UP000644756">
    <property type="component" value="Unassembled WGS sequence"/>
</dbReference>
<dbReference type="SUPFAM" id="SSF52218">
    <property type="entry name" value="Flavoproteins"/>
    <property type="match status" value="1"/>
</dbReference>
<gene>
    <name evidence="5" type="ORF">GCM10010916_26960</name>
</gene>
<dbReference type="EMBL" id="BMGR01000008">
    <property type="protein sequence ID" value="GGG08729.1"/>
    <property type="molecule type" value="Genomic_DNA"/>
</dbReference>
<keyword evidence="1" id="KW-0285">Flavoprotein</keyword>
<comment type="caution">
    <text evidence="5">The sequence shown here is derived from an EMBL/GenBank/DDBJ whole genome shotgun (WGS) entry which is preliminary data.</text>
</comment>
<feature type="domain" description="NADPH-dependent FMN reductase-like" evidence="4">
    <location>
        <begin position="1"/>
        <end position="144"/>
    </location>
</feature>
<dbReference type="InterPro" id="IPR029039">
    <property type="entry name" value="Flavoprotein-like_sf"/>
</dbReference>
<dbReference type="RefSeq" id="WP_188531575.1">
    <property type="nucleotide sequence ID" value="NZ_BMGR01000008.1"/>
</dbReference>
<dbReference type="AlphaFoldDB" id="A0A917D371"/>
<protein>
    <submittedName>
        <fullName evidence="5">FMN reductase</fullName>
    </submittedName>
</protein>
<keyword evidence="3" id="KW-0560">Oxidoreductase</keyword>
<dbReference type="InterPro" id="IPR051814">
    <property type="entry name" value="NAD(P)H-dep_FMN_reductase"/>
</dbReference>
<evidence type="ECO:0000256" key="2">
    <source>
        <dbReference type="ARBA" id="ARBA00022643"/>
    </source>
</evidence>